<dbReference type="PATRIC" id="fig|178901.15.peg.607"/>
<feature type="compositionally biased region" description="Low complexity" evidence="1">
    <location>
        <begin position="45"/>
        <end position="60"/>
    </location>
</feature>
<reference evidence="2 3" key="1">
    <citation type="submission" date="2015-06" db="EMBL/GenBank/DDBJ databases">
        <title>Improved classification and identification of acetic acid bacteria using matrix-assisted laser desorption/ionization time-of-flight mass spectrometry; Gluconobacter nephelii and Gluconobacter uchimurae are later heterotypic synonyms of Gluconobacter japonicus and Gluconobacter oxydans, respectively.</title>
        <authorList>
            <person name="Li L."/>
            <person name="Cleenwerck I."/>
            <person name="De Vuyst L."/>
            <person name="Vandamme P."/>
        </authorList>
    </citation>
    <scope>NUCLEOTIDE SEQUENCE [LARGE SCALE GENOMIC DNA]</scope>
    <source>
        <strain evidence="2 3">LMG 1604</strain>
    </source>
</reference>
<dbReference type="Proteomes" id="UP000075538">
    <property type="component" value="Unassembled WGS sequence"/>
</dbReference>
<proteinExistence type="predicted"/>
<feature type="region of interest" description="Disordered" evidence="1">
    <location>
        <begin position="45"/>
        <end position="82"/>
    </location>
</feature>
<organism evidence="2 3">
    <name type="scientific">Acetobacter malorum</name>
    <dbReference type="NCBI Taxonomy" id="178901"/>
    <lineage>
        <taxon>Bacteria</taxon>
        <taxon>Pseudomonadati</taxon>
        <taxon>Pseudomonadota</taxon>
        <taxon>Alphaproteobacteria</taxon>
        <taxon>Acetobacterales</taxon>
        <taxon>Acetobacteraceae</taxon>
        <taxon>Acetobacter</taxon>
    </lineage>
</organism>
<sequence>MADTTAAASLASSMRVATTNLSQSVHRAIKPENVAASGFNVVSSGVDGSSSSLQFDSSGQIIPSAHDEKKNSATSSLVNLLA</sequence>
<comment type="caution">
    <text evidence="2">The sequence shown here is derived from an EMBL/GenBank/DDBJ whole genome shotgun (WGS) entry which is preliminary data.</text>
</comment>
<evidence type="ECO:0000313" key="2">
    <source>
        <dbReference type="EMBL" id="KXV79139.1"/>
    </source>
</evidence>
<dbReference type="EMBL" id="LHZZ01000373">
    <property type="protein sequence ID" value="KXV79139.1"/>
    <property type="molecule type" value="Genomic_DNA"/>
</dbReference>
<protein>
    <submittedName>
        <fullName evidence="2">Uncharacterized protein</fullName>
    </submittedName>
</protein>
<dbReference type="AlphaFoldDB" id="A0A149VG40"/>
<feature type="compositionally biased region" description="Polar residues" evidence="1">
    <location>
        <begin position="72"/>
        <end position="82"/>
    </location>
</feature>
<evidence type="ECO:0000313" key="3">
    <source>
        <dbReference type="Proteomes" id="UP000075538"/>
    </source>
</evidence>
<dbReference type="RefSeq" id="WP_061490364.1">
    <property type="nucleotide sequence ID" value="NZ_LHZZ01000373.1"/>
</dbReference>
<accession>A0A149VG40</accession>
<gene>
    <name evidence="2" type="ORF">AD953_03315</name>
</gene>
<name>A0A149VG40_9PROT</name>
<evidence type="ECO:0000256" key="1">
    <source>
        <dbReference type="SAM" id="MobiDB-lite"/>
    </source>
</evidence>